<feature type="transmembrane region" description="Helical" evidence="9">
    <location>
        <begin position="263"/>
        <end position="284"/>
    </location>
</feature>
<gene>
    <name evidence="10" type="ORF">EES38_19880</name>
</gene>
<dbReference type="Pfam" id="PF02653">
    <property type="entry name" value="BPD_transp_2"/>
    <property type="match status" value="1"/>
</dbReference>
<dbReference type="InterPro" id="IPR001851">
    <property type="entry name" value="ABC_transp_permease"/>
</dbReference>
<evidence type="ECO:0000256" key="1">
    <source>
        <dbReference type="ARBA" id="ARBA00004429"/>
    </source>
</evidence>
<feature type="transmembrane region" description="Helical" evidence="9">
    <location>
        <begin position="137"/>
        <end position="155"/>
    </location>
</feature>
<accession>A0A3N9TCI8</accession>
<evidence type="ECO:0000256" key="8">
    <source>
        <dbReference type="ARBA" id="ARBA00037998"/>
    </source>
</evidence>
<dbReference type="Proteomes" id="UP000281112">
    <property type="component" value="Unassembled WGS sequence"/>
</dbReference>
<keyword evidence="7 9" id="KW-0472">Membrane</keyword>
<dbReference type="CDD" id="cd06582">
    <property type="entry name" value="TM_PBP1_LivH_like"/>
    <property type="match status" value="1"/>
</dbReference>
<comment type="subcellular location">
    <subcellularLocation>
        <location evidence="1">Cell inner membrane</location>
        <topology evidence="1">Multi-pass membrane protein</topology>
    </subcellularLocation>
</comment>
<evidence type="ECO:0000256" key="2">
    <source>
        <dbReference type="ARBA" id="ARBA00022448"/>
    </source>
</evidence>
<keyword evidence="6 9" id="KW-1133">Transmembrane helix</keyword>
<feature type="transmembrane region" description="Helical" evidence="9">
    <location>
        <begin position="183"/>
        <end position="204"/>
    </location>
</feature>
<dbReference type="PANTHER" id="PTHR11795">
    <property type="entry name" value="BRANCHED-CHAIN AMINO ACID TRANSPORT SYSTEM PERMEASE PROTEIN LIVH"/>
    <property type="match status" value="1"/>
</dbReference>
<evidence type="ECO:0000256" key="6">
    <source>
        <dbReference type="ARBA" id="ARBA00022989"/>
    </source>
</evidence>
<dbReference type="PANTHER" id="PTHR11795:SF449">
    <property type="entry name" value="BRANCHED-CHAIN AMINO ACID TRANSPORT PERMEASE PROTEIN LIVH-RELATED"/>
    <property type="match status" value="1"/>
</dbReference>
<evidence type="ECO:0000313" key="11">
    <source>
        <dbReference type="Proteomes" id="UP000281112"/>
    </source>
</evidence>
<dbReference type="AlphaFoldDB" id="A0A3N9TCI8"/>
<evidence type="ECO:0000313" key="10">
    <source>
        <dbReference type="EMBL" id="RQW61373.1"/>
    </source>
</evidence>
<comment type="caution">
    <text evidence="10">The sequence shown here is derived from an EMBL/GenBank/DDBJ whole genome shotgun (WGS) entry which is preliminary data.</text>
</comment>
<sequence>MMQFLTDVLIRTADLSLIALSVSLVYGLVKFPNITFVQYAMVGAYGTALLLQSGLPFPLALVSACVVCGLIALILHRAVFTTLAKSGSANAMIGSLAVSMVITAIMLGVMGSSPILYNLPISKIIVFGDVRVSSYQIVSTTISLLSVVLFSLLLFRSKLGLSIRVLASNQALAQASGVNAQTIIPLVNFIAGALAGLGGALLALNSSAYINQGNDLLLPVLAAAILGGLGNPVGAVAGAALIGLTETLATTIDFGMLFGGDPLYIPLMYVNAISFTVLIVALLVRPHGLFSKELHRV</sequence>
<evidence type="ECO:0000256" key="3">
    <source>
        <dbReference type="ARBA" id="ARBA00022475"/>
    </source>
</evidence>
<reference evidence="10 11" key="1">
    <citation type="submission" date="2018-11" db="EMBL/GenBank/DDBJ databases">
        <title>Vibrio LJC006 sp. nov., isolated from seawater during the bloom of the enteromorpha.</title>
        <authorList>
            <person name="Liang J."/>
        </authorList>
    </citation>
    <scope>NUCLEOTIDE SEQUENCE [LARGE SCALE GENOMIC DNA]</scope>
    <source>
        <strain evidence="10 11">LJC006</strain>
    </source>
</reference>
<dbReference type="OrthoDB" id="9807115at2"/>
<proteinExistence type="inferred from homology"/>
<comment type="similarity">
    <text evidence="8">Belongs to the binding-protein-dependent transport system permease family. LivHM subfamily.</text>
</comment>
<dbReference type="EMBL" id="RJVQ01000013">
    <property type="protein sequence ID" value="RQW61373.1"/>
    <property type="molecule type" value="Genomic_DNA"/>
</dbReference>
<keyword evidence="3" id="KW-1003">Cell membrane</keyword>
<dbReference type="GO" id="GO:0005886">
    <property type="term" value="C:plasma membrane"/>
    <property type="evidence" value="ECO:0007669"/>
    <property type="project" value="UniProtKB-SubCell"/>
</dbReference>
<feature type="transmembrane region" description="Helical" evidence="9">
    <location>
        <begin position="216"/>
        <end position="243"/>
    </location>
</feature>
<keyword evidence="5" id="KW-0029">Amino-acid transport</keyword>
<keyword evidence="4 9" id="KW-0812">Transmembrane</keyword>
<protein>
    <submittedName>
        <fullName evidence="10">Branched-chain amino acid ABC transporter permease</fullName>
    </submittedName>
</protein>
<keyword evidence="11" id="KW-1185">Reference proteome</keyword>
<organism evidence="10 11">
    <name type="scientific">Vibrio viridaestus</name>
    <dbReference type="NCBI Taxonomy" id="2487322"/>
    <lineage>
        <taxon>Bacteria</taxon>
        <taxon>Pseudomonadati</taxon>
        <taxon>Pseudomonadota</taxon>
        <taxon>Gammaproteobacteria</taxon>
        <taxon>Vibrionales</taxon>
        <taxon>Vibrionaceae</taxon>
        <taxon>Vibrio</taxon>
    </lineage>
</organism>
<dbReference type="InterPro" id="IPR052157">
    <property type="entry name" value="BCAA_transport_permease"/>
</dbReference>
<evidence type="ECO:0000256" key="4">
    <source>
        <dbReference type="ARBA" id="ARBA00022692"/>
    </source>
</evidence>
<feature type="transmembrane region" description="Helical" evidence="9">
    <location>
        <begin position="91"/>
        <end position="117"/>
    </location>
</feature>
<dbReference type="RefSeq" id="WP_124938961.1">
    <property type="nucleotide sequence ID" value="NZ_RJVQ01000013.1"/>
</dbReference>
<evidence type="ECO:0000256" key="9">
    <source>
        <dbReference type="SAM" id="Phobius"/>
    </source>
</evidence>
<name>A0A3N9TCI8_9VIBR</name>
<feature type="transmembrane region" description="Helical" evidence="9">
    <location>
        <begin position="59"/>
        <end position="79"/>
    </location>
</feature>
<keyword evidence="2" id="KW-0813">Transport</keyword>
<evidence type="ECO:0000256" key="7">
    <source>
        <dbReference type="ARBA" id="ARBA00023136"/>
    </source>
</evidence>
<dbReference type="GO" id="GO:0022857">
    <property type="term" value="F:transmembrane transporter activity"/>
    <property type="evidence" value="ECO:0007669"/>
    <property type="project" value="InterPro"/>
</dbReference>
<evidence type="ECO:0000256" key="5">
    <source>
        <dbReference type="ARBA" id="ARBA00022970"/>
    </source>
</evidence>
<dbReference type="GO" id="GO:0006865">
    <property type="term" value="P:amino acid transport"/>
    <property type="evidence" value="ECO:0007669"/>
    <property type="project" value="UniProtKB-KW"/>
</dbReference>